<dbReference type="Pfam" id="PF01476">
    <property type="entry name" value="LysM"/>
    <property type="match status" value="1"/>
</dbReference>
<dbReference type="InterPro" id="IPR036779">
    <property type="entry name" value="LysM_dom_sf"/>
</dbReference>
<dbReference type="EMBL" id="RYZZ01000007">
    <property type="protein sequence ID" value="RUQ30549.1"/>
    <property type="molecule type" value="Genomic_DNA"/>
</dbReference>
<accession>A0A3S0VLU1</accession>
<dbReference type="Gene3D" id="3.10.350.10">
    <property type="entry name" value="LysM domain"/>
    <property type="match status" value="1"/>
</dbReference>
<feature type="domain" description="LysM" evidence="1">
    <location>
        <begin position="39"/>
        <end position="89"/>
    </location>
</feature>
<dbReference type="InterPro" id="IPR018392">
    <property type="entry name" value="LysM"/>
</dbReference>
<sequence>MKTFLQKHSYTLLLLGAVFLFSLFFFSLQSDKENINNYVTVTVSSGETLWEMAERYGNENLTKNDFIDWIEKHNQLQAESLKPGEKIVIPVEKDINVLASER</sequence>
<dbReference type="SMART" id="SM00257">
    <property type="entry name" value="LysM"/>
    <property type="match status" value="1"/>
</dbReference>
<dbReference type="AlphaFoldDB" id="A0A3S0VLU1"/>
<evidence type="ECO:0000313" key="2">
    <source>
        <dbReference type="EMBL" id="RUQ30549.1"/>
    </source>
</evidence>
<dbReference type="PROSITE" id="PS51782">
    <property type="entry name" value="LYSM"/>
    <property type="match status" value="1"/>
</dbReference>
<proteinExistence type="predicted"/>
<gene>
    <name evidence="2" type="ORF">ELQ35_09480</name>
</gene>
<name>A0A3S0VLU1_9BACI</name>
<reference evidence="2 3" key="1">
    <citation type="submission" date="2018-12" db="EMBL/GenBank/DDBJ databases">
        <title>Bacillus chawlae sp. nov., Bacillus glennii sp. nov., and Bacillus saganii sp. nov. Isolated from the Vehicle Assembly Building at Kennedy Space Center where the Viking Spacecraft were Assembled.</title>
        <authorList>
            <person name="Seuylemezian A."/>
            <person name="Vaishampayan P."/>
        </authorList>
    </citation>
    <scope>NUCLEOTIDE SEQUENCE [LARGE SCALE GENOMIC DNA]</scope>
    <source>
        <strain evidence="2 3">L5</strain>
    </source>
</reference>
<keyword evidence="3" id="KW-1185">Reference proteome</keyword>
<comment type="caution">
    <text evidence="2">The sequence shown here is derived from an EMBL/GenBank/DDBJ whole genome shotgun (WGS) entry which is preliminary data.</text>
</comment>
<evidence type="ECO:0000259" key="1">
    <source>
        <dbReference type="PROSITE" id="PS51782"/>
    </source>
</evidence>
<evidence type="ECO:0000313" key="3">
    <source>
        <dbReference type="Proteomes" id="UP000267430"/>
    </source>
</evidence>
<dbReference type="RefSeq" id="WP_126864571.1">
    <property type="nucleotide sequence ID" value="NZ_JAUSTX010000001.1"/>
</dbReference>
<organism evidence="2 3">
    <name type="scientific">Peribacillus cavernae</name>
    <dbReference type="NCBI Taxonomy" id="1674310"/>
    <lineage>
        <taxon>Bacteria</taxon>
        <taxon>Bacillati</taxon>
        <taxon>Bacillota</taxon>
        <taxon>Bacilli</taxon>
        <taxon>Bacillales</taxon>
        <taxon>Bacillaceae</taxon>
        <taxon>Peribacillus</taxon>
    </lineage>
</organism>
<dbReference type="Proteomes" id="UP000267430">
    <property type="component" value="Unassembled WGS sequence"/>
</dbReference>
<dbReference type="OrthoDB" id="2679564at2"/>
<protein>
    <submittedName>
        <fullName evidence="2">LysM peptidoglycan-binding domain-containing protein</fullName>
    </submittedName>
</protein>
<dbReference type="SUPFAM" id="SSF54106">
    <property type="entry name" value="LysM domain"/>
    <property type="match status" value="1"/>
</dbReference>
<dbReference type="CDD" id="cd00118">
    <property type="entry name" value="LysM"/>
    <property type="match status" value="1"/>
</dbReference>